<dbReference type="SUPFAM" id="SSF103196">
    <property type="entry name" value="Roadblock/LC7 domain"/>
    <property type="match status" value="1"/>
</dbReference>
<dbReference type="Gene3D" id="3.30.450.30">
    <property type="entry name" value="Dynein light chain 2a, cytoplasmic"/>
    <property type="match status" value="1"/>
</dbReference>
<dbReference type="SMART" id="SM00960">
    <property type="entry name" value="Robl_LC7"/>
    <property type="match status" value="1"/>
</dbReference>
<evidence type="ECO:0000313" key="2">
    <source>
        <dbReference type="EMBL" id="BAR97456.1"/>
    </source>
</evidence>
<sequence>MTMPDGANETWYLAPITEIPGVRHALLMTLDGMVQARSENLSADDADGVAAMTSALHAASRAAVIPALGAAADTPIETVTVKVAEGTYMVMPAGANTLIAAAGDDSMHMGVVVHMMARQAKKLGEQHMSVSARSHDGAS</sequence>
<organism evidence="2">
    <name type="scientific">Streptomyces anulatus</name>
    <name type="common">Streptomyces chrysomallus</name>
    <dbReference type="NCBI Taxonomy" id="1892"/>
    <lineage>
        <taxon>Bacteria</taxon>
        <taxon>Bacillati</taxon>
        <taxon>Actinomycetota</taxon>
        <taxon>Actinomycetes</taxon>
        <taxon>Kitasatosporales</taxon>
        <taxon>Streptomycetaceae</taxon>
        <taxon>Streptomyces</taxon>
    </lineage>
</organism>
<accession>A0A0H5BB14</accession>
<name>A0A0H5BB14_STRAQ</name>
<dbReference type="Pfam" id="PF03259">
    <property type="entry name" value="Robl_LC7"/>
    <property type="match status" value="1"/>
</dbReference>
<dbReference type="PANTHER" id="PTHR36222">
    <property type="entry name" value="SERINE PROTEASE INHIBITOR RV3364C"/>
    <property type="match status" value="1"/>
</dbReference>
<evidence type="ECO:0000259" key="1">
    <source>
        <dbReference type="SMART" id="SM00960"/>
    </source>
</evidence>
<proteinExistence type="predicted"/>
<dbReference type="InterPro" id="IPR053141">
    <property type="entry name" value="Mycobact_SerProt_Inhib_Rv3364c"/>
</dbReference>
<protein>
    <recommendedName>
        <fullName evidence="1">Roadblock/LAMTOR2 domain-containing protein</fullName>
    </recommendedName>
</protein>
<dbReference type="AlphaFoldDB" id="A0A0H5BB14"/>
<reference evidence="2" key="1">
    <citation type="journal article" date="2016" name="J. Ind. Microbiol. Biotechnol.">
        <title>Biosynthesis of mercapturic acid derivative of the labdane-type diterpene, cyslabdan that potentiates imipenem activity against methicillin-resistant Staphylococcus aureus: cyslabdan is generated by mycothiol-mediated xenobiotic detoxification.</title>
        <authorList>
            <person name="Ikeda H."/>
            <person name="Shin-ya K."/>
            <person name="Nagamitsu T."/>
            <person name="Tomoda H."/>
        </authorList>
    </citation>
    <scope>NUCLEOTIDE SEQUENCE</scope>
    <source>
        <strain evidence="2">GM95</strain>
    </source>
</reference>
<feature type="domain" description="Roadblock/LAMTOR2" evidence="1">
    <location>
        <begin position="12"/>
        <end position="103"/>
    </location>
</feature>
<gene>
    <name evidence="2" type="primary">cvnB</name>
</gene>
<dbReference type="InterPro" id="IPR004942">
    <property type="entry name" value="Roadblock/LAMTOR2_dom"/>
</dbReference>
<dbReference type="PANTHER" id="PTHR36222:SF1">
    <property type="entry name" value="SERINE PROTEASE INHIBITOR RV3364C"/>
    <property type="match status" value="1"/>
</dbReference>
<dbReference type="EMBL" id="LC064029">
    <property type="protein sequence ID" value="BAR97456.1"/>
    <property type="molecule type" value="Genomic_DNA"/>
</dbReference>